<name>A0A1G7C3Z2_9SPHI</name>
<keyword evidence="4" id="KW-1185">Reference proteome</keyword>
<feature type="domain" description="DUF6268" evidence="2">
    <location>
        <begin position="52"/>
        <end position="279"/>
    </location>
</feature>
<dbReference type="Proteomes" id="UP000199072">
    <property type="component" value="Unassembled WGS sequence"/>
</dbReference>
<feature type="chain" id="PRO_5011763919" description="DUF6268 domain-containing protein" evidence="1">
    <location>
        <begin position="23"/>
        <end position="311"/>
    </location>
</feature>
<dbReference type="InterPro" id="IPR046235">
    <property type="entry name" value="DUF6268"/>
</dbReference>
<protein>
    <recommendedName>
        <fullName evidence="2">DUF6268 domain-containing protein</fullName>
    </recommendedName>
</protein>
<gene>
    <name evidence="3" type="ORF">SAMN05216464_105275</name>
</gene>
<reference evidence="3 4" key="1">
    <citation type="submission" date="2016-10" db="EMBL/GenBank/DDBJ databases">
        <authorList>
            <person name="de Groot N.N."/>
        </authorList>
    </citation>
    <scope>NUCLEOTIDE SEQUENCE [LARGE SCALE GENOMIC DNA]</scope>
    <source>
        <strain evidence="3 4">47C3B</strain>
    </source>
</reference>
<evidence type="ECO:0000313" key="3">
    <source>
        <dbReference type="EMBL" id="SDE33973.1"/>
    </source>
</evidence>
<feature type="signal peptide" evidence="1">
    <location>
        <begin position="1"/>
        <end position="22"/>
    </location>
</feature>
<evidence type="ECO:0000313" key="4">
    <source>
        <dbReference type="Proteomes" id="UP000199072"/>
    </source>
</evidence>
<evidence type="ECO:0000256" key="1">
    <source>
        <dbReference type="SAM" id="SignalP"/>
    </source>
</evidence>
<dbReference type="RefSeq" id="WP_091149841.1">
    <property type="nucleotide sequence ID" value="NZ_FNAI01000005.1"/>
</dbReference>
<keyword evidence="1" id="KW-0732">Signal</keyword>
<dbReference type="OrthoDB" id="635817at2"/>
<dbReference type="STRING" id="1391627.SAMN05216464_105275"/>
<dbReference type="AlphaFoldDB" id="A0A1G7C3Z2"/>
<evidence type="ECO:0000259" key="2">
    <source>
        <dbReference type="Pfam" id="PF19783"/>
    </source>
</evidence>
<dbReference type="Pfam" id="PF19783">
    <property type="entry name" value="DUF6268"/>
    <property type="match status" value="1"/>
</dbReference>
<proteinExistence type="predicted"/>
<sequence length="311" mass="34736">MKATTLQIITIFLTVFTLSVHAQQDSIPKPNSSFKPQIGSFQADYAYSPFTVKGTKMNIQQVNTAVMLPVYNHFENGKLDFFLAGVNYNQLFLSGLGNDFGGTKFYSVSVPLIFQKSLSAKYALMVSLIPTLSSDMKDVSGDDMLYTAAAMLKIRTSAKFSYSIGAVYSRQFFGSLLLPIIGIDWNITDKLSLSGSIPVSEKLKYQLSSKSAFGINTDFGIGGGSYRLSKKMNSDYFQVQQMKSSLFYEYSLAKNFTIQASAGYNFTQRLDLYSKDQKVNWAPFNNLNNRVPLEELKKPGVTFQSGINYRF</sequence>
<organism evidence="3 4">
    <name type="scientific">Mucilaginibacter pineti</name>
    <dbReference type="NCBI Taxonomy" id="1391627"/>
    <lineage>
        <taxon>Bacteria</taxon>
        <taxon>Pseudomonadati</taxon>
        <taxon>Bacteroidota</taxon>
        <taxon>Sphingobacteriia</taxon>
        <taxon>Sphingobacteriales</taxon>
        <taxon>Sphingobacteriaceae</taxon>
        <taxon>Mucilaginibacter</taxon>
    </lineage>
</organism>
<dbReference type="EMBL" id="FNAI01000005">
    <property type="protein sequence ID" value="SDE33973.1"/>
    <property type="molecule type" value="Genomic_DNA"/>
</dbReference>
<accession>A0A1G7C3Z2</accession>